<sequence>MTRILHGGAKALAASLGLAATFVTGPVALAATGETTTTDEAQASVVVVEPVGAGFSFDVLNDAVSAVFLNGEIGDSVSMLMTPRKAGPRDARNSGGVVVMASGVYRIDLLTPANSRMHTMRRGLLSSGLPGGSSILFLAQFN</sequence>
<reference evidence="2 3" key="1">
    <citation type="submission" date="2020-08" db="EMBL/GenBank/DDBJ databases">
        <title>Genomic Encyclopedia of Type Strains, Phase IV (KMG-IV): sequencing the most valuable type-strain genomes for metagenomic binning, comparative biology and taxonomic classification.</title>
        <authorList>
            <person name="Goeker M."/>
        </authorList>
    </citation>
    <scope>NUCLEOTIDE SEQUENCE [LARGE SCALE GENOMIC DNA]</scope>
    <source>
        <strain evidence="2 3">DSM 14552</strain>
    </source>
</reference>
<organism evidence="2 3">
    <name type="scientific">Novosphingobium hassiacum</name>
    <dbReference type="NCBI Taxonomy" id="173676"/>
    <lineage>
        <taxon>Bacteria</taxon>
        <taxon>Pseudomonadati</taxon>
        <taxon>Pseudomonadota</taxon>
        <taxon>Alphaproteobacteria</taxon>
        <taxon>Sphingomonadales</taxon>
        <taxon>Sphingomonadaceae</taxon>
        <taxon>Novosphingobium</taxon>
    </lineage>
</organism>
<name>A0A7W6EUP3_9SPHN</name>
<feature type="signal peptide" evidence="1">
    <location>
        <begin position="1"/>
        <end position="30"/>
    </location>
</feature>
<gene>
    <name evidence="2" type="ORF">GGQ88_000370</name>
</gene>
<dbReference type="RefSeq" id="WP_183611314.1">
    <property type="nucleotide sequence ID" value="NZ_JACICY010000001.1"/>
</dbReference>
<comment type="caution">
    <text evidence="2">The sequence shown here is derived from an EMBL/GenBank/DDBJ whole genome shotgun (WGS) entry which is preliminary data.</text>
</comment>
<protein>
    <submittedName>
        <fullName evidence="2">Uncharacterized protein</fullName>
    </submittedName>
</protein>
<evidence type="ECO:0000256" key="1">
    <source>
        <dbReference type="SAM" id="SignalP"/>
    </source>
</evidence>
<feature type="chain" id="PRO_5031435675" evidence="1">
    <location>
        <begin position="31"/>
        <end position="142"/>
    </location>
</feature>
<keyword evidence="1" id="KW-0732">Signal</keyword>
<proteinExistence type="predicted"/>
<evidence type="ECO:0000313" key="2">
    <source>
        <dbReference type="EMBL" id="MBB3859130.1"/>
    </source>
</evidence>
<dbReference type="AlphaFoldDB" id="A0A7W6EUP3"/>
<accession>A0A7W6EUP3</accession>
<dbReference type="EMBL" id="JACICY010000001">
    <property type="protein sequence ID" value="MBB3859130.1"/>
    <property type="molecule type" value="Genomic_DNA"/>
</dbReference>
<dbReference type="Proteomes" id="UP000562395">
    <property type="component" value="Unassembled WGS sequence"/>
</dbReference>
<evidence type="ECO:0000313" key="3">
    <source>
        <dbReference type="Proteomes" id="UP000562395"/>
    </source>
</evidence>
<keyword evidence="3" id="KW-1185">Reference proteome</keyword>